<gene>
    <name evidence="1" type="ordered locus">HCH_06260</name>
</gene>
<evidence type="ECO:0000313" key="1">
    <source>
        <dbReference type="EMBL" id="ABC32908.1"/>
    </source>
</evidence>
<evidence type="ECO:0000313" key="2">
    <source>
        <dbReference type="Proteomes" id="UP000000238"/>
    </source>
</evidence>
<reference evidence="1 2" key="1">
    <citation type="journal article" date="2005" name="Nucleic Acids Res.">
        <title>Genomic blueprint of Hahella chejuensis, a marine microbe producing an algicidal agent.</title>
        <authorList>
            <person name="Jeong H."/>
            <person name="Yim J.H."/>
            <person name="Lee C."/>
            <person name="Choi S.-H."/>
            <person name="Park Y.K."/>
            <person name="Yoon S.H."/>
            <person name="Hur C.-G."/>
            <person name="Kang H.-Y."/>
            <person name="Kim D."/>
            <person name="Lee H.H."/>
            <person name="Park K.H."/>
            <person name="Park S.-H."/>
            <person name="Park H.-S."/>
            <person name="Lee H.K."/>
            <person name="Oh T.K."/>
            <person name="Kim J.F."/>
        </authorList>
    </citation>
    <scope>NUCLEOTIDE SEQUENCE [LARGE SCALE GENOMIC DNA]</scope>
    <source>
        <strain evidence="1 2">KCTC 2396</strain>
    </source>
</reference>
<dbReference type="KEGG" id="hch:HCH_06260"/>
<name>Q2S8W6_HAHCH</name>
<accession>Q2S8W6</accession>
<proteinExistence type="predicted"/>
<dbReference type="EMBL" id="CP000155">
    <property type="protein sequence ID" value="ABC32908.1"/>
    <property type="molecule type" value="Genomic_DNA"/>
</dbReference>
<keyword evidence="2" id="KW-1185">Reference proteome</keyword>
<dbReference type="AlphaFoldDB" id="Q2S8W6"/>
<organism evidence="1 2">
    <name type="scientific">Hahella chejuensis (strain KCTC 2396)</name>
    <dbReference type="NCBI Taxonomy" id="349521"/>
    <lineage>
        <taxon>Bacteria</taxon>
        <taxon>Pseudomonadati</taxon>
        <taxon>Pseudomonadota</taxon>
        <taxon>Gammaproteobacteria</taxon>
        <taxon>Oceanospirillales</taxon>
        <taxon>Hahellaceae</taxon>
        <taxon>Hahella</taxon>
    </lineage>
</organism>
<sequence length="41" mass="4279">MENVGELKPGGTGLIGESVTLRFFWCVGYPGVGGAPTNFYG</sequence>
<dbReference type="HOGENOM" id="CLU_3270894_0_0_6"/>
<dbReference type="Proteomes" id="UP000000238">
    <property type="component" value="Chromosome"/>
</dbReference>
<protein>
    <submittedName>
        <fullName evidence="1">Uncharacterized protein</fullName>
    </submittedName>
</protein>